<dbReference type="InterPro" id="IPR002869">
    <property type="entry name" value="Pyrv_flavodox_OxRed_cen"/>
</dbReference>
<sequence length="163" mass="17518">MGGLILAEAAAIYDGKNATHNQSYGPEARGGACKSEVIISDKMIHYPEIEEPDILVALTKEAARKFAHHLRQDSIVLIDTCVGEIKAGENVKVYALPIIETAAHELGNELVANMVTLGALAQITKIVSKEALEKALLSRVPKGSEKLNKDALDKGFELGKMVN</sequence>
<name>A0A3G1L0U5_FORW1</name>
<protein>
    <submittedName>
        <fullName evidence="3">2-oxoglutarate ferredoxin oxidoreductase subunit gamma</fullName>
    </submittedName>
</protein>
<keyword evidence="1" id="KW-0560">Oxidoreductase</keyword>
<keyword evidence="4" id="KW-1185">Reference proteome</keyword>
<dbReference type="Gene3D" id="3.40.920.10">
    <property type="entry name" value="Pyruvate-ferredoxin oxidoreductase, PFOR, domain III"/>
    <property type="match status" value="1"/>
</dbReference>
<dbReference type="SUPFAM" id="SSF53323">
    <property type="entry name" value="Pyruvate-ferredoxin oxidoreductase, PFOR, domain III"/>
    <property type="match status" value="1"/>
</dbReference>
<organism evidence="3 4">
    <name type="scientific">Formimonas warabiya</name>
    <dbReference type="NCBI Taxonomy" id="1761012"/>
    <lineage>
        <taxon>Bacteria</taxon>
        <taxon>Bacillati</taxon>
        <taxon>Bacillota</taxon>
        <taxon>Clostridia</taxon>
        <taxon>Eubacteriales</taxon>
        <taxon>Peptococcaceae</taxon>
        <taxon>Candidatus Formimonas</taxon>
    </lineage>
</organism>
<reference evidence="3 4" key="1">
    <citation type="submission" date="2016-10" db="EMBL/GenBank/DDBJ databases">
        <title>Complete Genome Sequence of Peptococcaceae strain DCMF.</title>
        <authorList>
            <person name="Edwards R.J."/>
            <person name="Holland S.I."/>
            <person name="Deshpande N.P."/>
            <person name="Wong Y.K."/>
            <person name="Ertan H."/>
            <person name="Manefield M."/>
            <person name="Russell T.L."/>
            <person name="Lee M.J."/>
        </authorList>
    </citation>
    <scope>NUCLEOTIDE SEQUENCE [LARGE SCALE GENOMIC DNA]</scope>
    <source>
        <strain evidence="3 4">DCMF</strain>
    </source>
</reference>
<dbReference type="Proteomes" id="UP000323521">
    <property type="component" value="Chromosome"/>
</dbReference>
<accession>A0A3G1L0U5</accession>
<dbReference type="InterPro" id="IPR052554">
    <property type="entry name" value="2-oxoglutarate_synth_KorC"/>
</dbReference>
<dbReference type="PANTHER" id="PTHR42730:SF1">
    <property type="entry name" value="2-OXOGLUTARATE SYNTHASE SUBUNIT KORC"/>
    <property type="match status" value="1"/>
</dbReference>
<proteinExistence type="predicted"/>
<evidence type="ECO:0000256" key="1">
    <source>
        <dbReference type="ARBA" id="ARBA00023002"/>
    </source>
</evidence>
<dbReference type="AlphaFoldDB" id="A0A3G1L0U5"/>
<evidence type="ECO:0000259" key="2">
    <source>
        <dbReference type="Pfam" id="PF01558"/>
    </source>
</evidence>
<evidence type="ECO:0000313" key="4">
    <source>
        <dbReference type="Proteomes" id="UP000323521"/>
    </source>
</evidence>
<dbReference type="EMBL" id="CP017634">
    <property type="protein sequence ID" value="ATW28264.1"/>
    <property type="molecule type" value="Genomic_DNA"/>
</dbReference>
<feature type="domain" description="Pyruvate/ketoisovalerate oxidoreductase catalytic" evidence="2">
    <location>
        <begin position="4"/>
        <end position="157"/>
    </location>
</feature>
<dbReference type="InterPro" id="IPR019752">
    <property type="entry name" value="Pyrv/ketoisovalerate_OxRed_cat"/>
</dbReference>
<dbReference type="GO" id="GO:0016903">
    <property type="term" value="F:oxidoreductase activity, acting on the aldehyde or oxo group of donors"/>
    <property type="evidence" value="ECO:0007669"/>
    <property type="project" value="InterPro"/>
</dbReference>
<dbReference type="PANTHER" id="PTHR42730">
    <property type="entry name" value="2-OXOGLUTARATE SYNTHASE SUBUNIT KORC"/>
    <property type="match status" value="1"/>
</dbReference>
<gene>
    <name evidence="3" type="ORF">DCMF_00450</name>
</gene>
<evidence type="ECO:0000313" key="3">
    <source>
        <dbReference type="EMBL" id="ATW28264.1"/>
    </source>
</evidence>
<dbReference type="Pfam" id="PF01558">
    <property type="entry name" value="POR"/>
    <property type="match status" value="1"/>
</dbReference>
<dbReference type="KEGG" id="fwa:DCMF_00450"/>